<dbReference type="InterPro" id="IPR044060">
    <property type="entry name" value="Bacterial_rp_domain"/>
</dbReference>
<feature type="compositionally biased region" description="Low complexity" evidence="1">
    <location>
        <begin position="1"/>
        <end position="19"/>
    </location>
</feature>
<evidence type="ECO:0000313" key="3">
    <source>
        <dbReference type="EMBL" id="GAH04421.1"/>
    </source>
</evidence>
<sequence length="87" mass="9302">MTYDLTTSSTEGGSVTTPGEDTFTYGEEFVVDLLAVADEGYQFVEWTGDVSTIADVNAAATNITMNGDYSITAEFAWQYDLSTSSTG</sequence>
<reference evidence="3" key="1">
    <citation type="journal article" date="2014" name="Front. Microbiol.">
        <title>High frequency of phylogenetically diverse reductive dehalogenase-homologous genes in deep subseafloor sedimentary metagenomes.</title>
        <authorList>
            <person name="Kawai M."/>
            <person name="Futagami T."/>
            <person name="Toyoda A."/>
            <person name="Takaki Y."/>
            <person name="Nishi S."/>
            <person name="Hori S."/>
            <person name="Arai W."/>
            <person name="Tsubouchi T."/>
            <person name="Morono Y."/>
            <person name="Uchiyama I."/>
            <person name="Ito T."/>
            <person name="Fujiyama A."/>
            <person name="Inagaki F."/>
            <person name="Takami H."/>
        </authorList>
    </citation>
    <scope>NUCLEOTIDE SEQUENCE</scope>
    <source>
        <strain evidence="3">Expedition CK06-06</strain>
    </source>
</reference>
<dbReference type="AlphaFoldDB" id="X1C8L5"/>
<dbReference type="EMBL" id="BART01020512">
    <property type="protein sequence ID" value="GAH04421.1"/>
    <property type="molecule type" value="Genomic_DNA"/>
</dbReference>
<comment type="caution">
    <text evidence="3">The sequence shown here is derived from an EMBL/GenBank/DDBJ whole genome shotgun (WGS) entry which is preliminary data.</text>
</comment>
<evidence type="ECO:0000256" key="1">
    <source>
        <dbReference type="SAM" id="MobiDB-lite"/>
    </source>
</evidence>
<gene>
    <name evidence="3" type="ORF">S01H4_38097</name>
</gene>
<organism evidence="3">
    <name type="scientific">marine sediment metagenome</name>
    <dbReference type="NCBI Taxonomy" id="412755"/>
    <lineage>
        <taxon>unclassified sequences</taxon>
        <taxon>metagenomes</taxon>
        <taxon>ecological metagenomes</taxon>
    </lineage>
</organism>
<feature type="domain" description="Bacterial repeat" evidence="2">
    <location>
        <begin position="3"/>
        <end position="76"/>
    </location>
</feature>
<evidence type="ECO:0000259" key="2">
    <source>
        <dbReference type="Pfam" id="PF18998"/>
    </source>
</evidence>
<dbReference type="Pfam" id="PF18998">
    <property type="entry name" value="Flg_new_2"/>
    <property type="match status" value="1"/>
</dbReference>
<feature type="non-terminal residue" evidence="3">
    <location>
        <position position="87"/>
    </location>
</feature>
<protein>
    <recommendedName>
        <fullName evidence="2">Bacterial repeat domain-containing protein</fullName>
    </recommendedName>
</protein>
<feature type="region of interest" description="Disordered" evidence="1">
    <location>
        <begin position="1"/>
        <end position="21"/>
    </location>
</feature>
<accession>X1C8L5</accession>
<name>X1C8L5_9ZZZZ</name>
<proteinExistence type="predicted"/>